<dbReference type="Gene3D" id="3.40.50.720">
    <property type="entry name" value="NAD(P)-binding Rossmann-like Domain"/>
    <property type="match status" value="1"/>
</dbReference>
<evidence type="ECO:0000259" key="1">
    <source>
        <dbReference type="Pfam" id="PF13460"/>
    </source>
</evidence>
<evidence type="ECO:0000313" key="3">
    <source>
        <dbReference type="Proteomes" id="UP000186104"/>
    </source>
</evidence>
<reference evidence="2 3" key="1">
    <citation type="submission" date="2016-06" db="EMBL/GenBank/DDBJ databases">
        <title>Complete genome sequence of a saline-alkali tolerant type strain Dietzia timorensis ID05-A0528T.</title>
        <authorList>
            <person name="Wu X."/>
        </authorList>
    </citation>
    <scope>NUCLEOTIDE SEQUENCE [LARGE SCALE GENOMIC DNA]</scope>
    <source>
        <strain evidence="2 3">ID05-A0528</strain>
    </source>
</reference>
<dbReference type="PANTHER" id="PTHR43355">
    <property type="entry name" value="FLAVIN REDUCTASE (NADPH)"/>
    <property type="match status" value="1"/>
</dbReference>
<organism evidence="2 3">
    <name type="scientific">Dietzia timorensis</name>
    <dbReference type="NCBI Taxonomy" id="499555"/>
    <lineage>
        <taxon>Bacteria</taxon>
        <taxon>Bacillati</taxon>
        <taxon>Actinomycetota</taxon>
        <taxon>Actinomycetes</taxon>
        <taxon>Mycobacteriales</taxon>
        <taxon>Dietziaceae</taxon>
        <taxon>Dietzia</taxon>
    </lineage>
</organism>
<dbReference type="InterPro" id="IPR036291">
    <property type="entry name" value="NAD(P)-bd_dom_sf"/>
</dbReference>
<dbReference type="Pfam" id="PF13460">
    <property type="entry name" value="NAD_binding_10"/>
    <property type="match status" value="1"/>
</dbReference>
<dbReference type="SUPFAM" id="SSF51735">
    <property type="entry name" value="NAD(P)-binding Rossmann-fold domains"/>
    <property type="match status" value="1"/>
</dbReference>
<dbReference type="GO" id="GO:0016646">
    <property type="term" value="F:oxidoreductase activity, acting on the CH-NH group of donors, NAD or NADP as acceptor"/>
    <property type="evidence" value="ECO:0007669"/>
    <property type="project" value="TreeGrafter"/>
</dbReference>
<evidence type="ECO:0000313" key="2">
    <source>
        <dbReference type="EMBL" id="ANI93642.1"/>
    </source>
</evidence>
<keyword evidence="3" id="KW-1185">Reference proteome</keyword>
<name>A0A173LRE9_9ACTN</name>
<gene>
    <name evidence="2" type="ORF">BJL86_2882</name>
</gene>
<dbReference type="AlphaFoldDB" id="A0A173LRE9"/>
<sequence length="231" mass="23735">MVTIGQVAENEKEKNMTKIVVVGGTGYAGGHIIAEAAKRGHEVVSVSRSIPEGANKVSGADYIAADLLDADAVAGAIPATDVILSAVAPRGPLAGNTRGALAKLGDLARDRGVRYGAVGGAGSLLVSEGGPKLIETPDFPDAFKAEAAEMGEVLDDLRAREDSLDWFFVSPAANFGSFNPGEARGDYRLGGDVLLADANGTSDISGADLAVAIIDEIESPAHRKARFTVAY</sequence>
<dbReference type="EMBL" id="CP015961">
    <property type="protein sequence ID" value="ANI93642.1"/>
    <property type="molecule type" value="Genomic_DNA"/>
</dbReference>
<accession>A0A173LRE9</accession>
<dbReference type="PANTHER" id="PTHR43355:SF2">
    <property type="entry name" value="FLAVIN REDUCTASE (NADPH)"/>
    <property type="match status" value="1"/>
</dbReference>
<dbReference type="KEGG" id="dtm:BJL86_2882"/>
<dbReference type="InterPro" id="IPR016040">
    <property type="entry name" value="NAD(P)-bd_dom"/>
</dbReference>
<protein>
    <submittedName>
        <fullName evidence="2">Uncharacterized protein YwnB</fullName>
    </submittedName>
</protein>
<dbReference type="STRING" id="499555.BJL86_2882"/>
<dbReference type="InterPro" id="IPR051606">
    <property type="entry name" value="Polyketide_Oxido-like"/>
</dbReference>
<proteinExistence type="predicted"/>
<dbReference type="Proteomes" id="UP000186104">
    <property type="component" value="Chromosome"/>
</dbReference>
<feature type="domain" description="NAD(P)-binding" evidence="1">
    <location>
        <begin position="23"/>
        <end position="220"/>
    </location>
</feature>